<reference evidence="3" key="1">
    <citation type="submission" date="2014-04" db="EMBL/GenBank/DDBJ databases">
        <title>Evolutionary Origins and Diversification of the Mycorrhizal Mutualists.</title>
        <authorList>
            <consortium name="DOE Joint Genome Institute"/>
            <consortium name="Mycorrhizal Genomics Consortium"/>
            <person name="Kohler A."/>
            <person name="Kuo A."/>
            <person name="Nagy L.G."/>
            <person name="Floudas D."/>
            <person name="Copeland A."/>
            <person name="Barry K.W."/>
            <person name="Cichocki N."/>
            <person name="Veneault-Fourrey C."/>
            <person name="LaButti K."/>
            <person name="Lindquist E.A."/>
            <person name="Lipzen A."/>
            <person name="Lundell T."/>
            <person name="Morin E."/>
            <person name="Murat C."/>
            <person name="Riley R."/>
            <person name="Ohm R."/>
            <person name="Sun H."/>
            <person name="Tunlid A."/>
            <person name="Henrissat B."/>
            <person name="Grigoriev I.V."/>
            <person name="Hibbett D.S."/>
            <person name="Martin F."/>
        </authorList>
    </citation>
    <scope>NUCLEOTIDE SEQUENCE [LARGE SCALE GENOMIC DNA]</scope>
    <source>
        <strain evidence="3">FD-334 SS-4</strain>
    </source>
</reference>
<organism evidence="2 3">
    <name type="scientific">Hypholoma sublateritium (strain FD-334 SS-4)</name>
    <dbReference type="NCBI Taxonomy" id="945553"/>
    <lineage>
        <taxon>Eukaryota</taxon>
        <taxon>Fungi</taxon>
        <taxon>Dikarya</taxon>
        <taxon>Basidiomycota</taxon>
        <taxon>Agaricomycotina</taxon>
        <taxon>Agaricomycetes</taxon>
        <taxon>Agaricomycetidae</taxon>
        <taxon>Agaricales</taxon>
        <taxon>Agaricineae</taxon>
        <taxon>Strophariaceae</taxon>
        <taxon>Hypholoma</taxon>
    </lineage>
</organism>
<feature type="region of interest" description="Disordered" evidence="1">
    <location>
        <begin position="37"/>
        <end position="76"/>
    </location>
</feature>
<dbReference type="EMBL" id="KN817777">
    <property type="protein sequence ID" value="KJA13164.1"/>
    <property type="molecule type" value="Genomic_DNA"/>
</dbReference>
<evidence type="ECO:0000313" key="2">
    <source>
        <dbReference type="EMBL" id="KJA13164.1"/>
    </source>
</evidence>
<accession>A0A0D2N1U8</accession>
<feature type="compositionally biased region" description="Pro residues" evidence="1">
    <location>
        <begin position="519"/>
        <end position="528"/>
    </location>
</feature>
<sequence length="625" mass="68540">MDWRIYITSRSVRRCLYTPFRAPRERVSTRRCSARTDVAYRDPKRRSGRARFSGSTAQSRMPRSRLKHGRSDAEVQERSAATADILLEARPLQRQDNAAVTPDGAQRSRSRKAVAAAAADARSSEDLSALRTLLNLHAHLTFNLFAARFSLHIFASSPALLLMLPRHTQRQRLNRRSTGDAMREIQKLFSRLDGLQPFLGNALTQATDVPPEVLGSSCRSTSTDPPRQVPRHVHAIGQCLPLPPLIIDGQPRGDGKRQWETGLRRLFRGFRTSNKMDSTLACFCDRDAPRSPTDGRPLAAGKRHKKRHCVHWFPRGYFAVSKINSPAPRISTKTTATPPPRAVNSRNTCVVQQDLPLVLYRPLEYYPLYRLRCRPRALFVAHALEAPALFSTAFDRDDDDAQSPQDIAKRTSLWHRPCTALNLRAARLFRGSFAPRRAAASVPPDPADSGRFRAASLSLCATANAVALNVPSNARSTSAPHHASAPVVGYPLSRNVPSLRLPPCSRTPPPATAASSTPAPAPTAPLPRPRLLHPSLRVTSHASASPYLPTPLIHSGAALVTALHAARVARPATALPRPRNPRLLPPSPDLAHAMQRPIPSPRLSPALDHAHILGAASSPPPPRAE</sequence>
<protein>
    <submittedName>
        <fullName evidence="2">Uncharacterized protein</fullName>
    </submittedName>
</protein>
<dbReference type="AlphaFoldDB" id="A0A0D2N1U8"/>
<keyword evidence="3" id="KW-1185">Reference proteome</keyword>
<feature type="region of interest" description="Disordered" evidence="1">
    <location>
        <begin position="571"/>
        <end position="625"/>
    </location>
</feature>
<name>A0A0D2N1U8_HYPSF</name>
<feature type="region of interest" description="Disordered" evidence="1">
    <location>
        <begin position="499"/>
        <end position="531"/>
    </location>
</feature>
<dbReference type="Proteomes" id="UP000054270">
    <property type="component" value="Unassembled WGS sequence"/>
</dbReference>
<evidence type="ECO:0000313" key="3">
    <source>
        <dbReference type="Proteomes" id="UP000054270"/>
    </source>
</evidence>
<evidence type="ECO:0000256" key="1">
    <source>
        <dbReference type="SAM" id="MobiDB-lite"/>
    </source>
</evidence>
<proteinExistence type="predicted"/>
<gene>
    <name evidence="2" type="ORF">HYPSUDRAFT_209779</name>
</gene>